<dbReference type="AlphaFoldDB" id="A0A7X0X2Y7"/>
<dbReference type="PROSITE" id="PS51346">
    <property type="entry name" value="PROKAR_ZN_DEPEND_PLPC_2"/>
    <property type="match status" value="1"/>
</dbReference>
<evidence type="ECO:0000256" key="1">
    <source>
        <dbReference type="ARBA" id="ARBA00012018"/>
    </source>
</evidence>
<evidence type="ECO:0000256" key="2">
    <source>
        <dbReference type="ARBA" id="ARBA00018391"/>
    </source>
</evidence>
<organism evidence="10 11">
    <name type="scientific">Listeria seeligeri</name>
    <dbReference type="NCBI Taxonomy" id="1640"/>
    <lineage>
        <taxon>Bacteria</taxon>
        <taxon>Bacillati</taxon>
        <taxon>Bacillota</taxon>
        <taxon>Bacilli</taxon>
        <taxon>Bacillales</taxon>
        <taxon>Listeriaceae</taxon>
        <taxon>Listeria</taxon>
    </lineage>
</organism>
<evidence type="ECO:0000256" key="3">
    <source>
        <dbReference type="ARBA" id="ARBA00022723"/>
    </source>
</evidence>
<feature type="chain" id="PRO_5031456871" description="Phospholipase C" evidence="8">
    <location>
        <begin position="28"/>
        <end position="295"/>
    </location>
</feature>
<comment type="caution">
    <text evidence="10">The sequence shown here is derived from an EMBL/GenBank/DDBJ whole genome shotgun (WGS) entry which is preliminary data.</text>
</comment>
<keyword evidence="5" id="KW-0378">Hydrolase</keyword>
<dbReference type="PROSITE" id="PS00384">
    <property type="entry name" value="PROKAR_ZN_DEPEND_PLPC_1"/>
    <property type="match status" value="1"/>
</dbReference>
<gene>
    <name evidence="10" type="ORF">HB897_10125</name>
</gene>
<evidence type="ECO:0000259" key="9">
    <source>
        <dbReference type="PROSITE" id="PS51346"/>
    </source>
</evidence>
<accession>A0A7X0X2Y7</accession>
<dbReference type="Gene3D" id="1.10.575.10">
    <property type="entry name" value="P1 Nuclease"/>
    <property type="match status" value="1"/>
</dbReference>
<evidence type="ECO:0000256" key="5">
    <source>
        <dbReference type="ARBA" id="ARBA00022801"/>
    </source>
</evidence>
<dbReference type="InterPro" id="IPR008947">
    <property type="entry name" value="PLipase_C/P1_nuclease_dom_sf"/>
</dbReference>
<dbReference type="Pfam" id="PF00882">
    <property type="entry name" value="Zn_dep_PLPC"/>
    <property type="match status" value="1"/>
</dbReference>
<reference evidence="10 11" key="1">
    <citation type="submission" date="2020-03" db="EMBL/GenBank/DDBJ databases">
        <title>Soil Listeria distribution.</title>
        <authorList>
            <person name="Liao J."/>
            <person name="Wiedmann M."/>
        </authorList>
    </citation>
    <scope>NUCLEOTIDE SEQUENCE [LARGE SCALE GENOMIC DNA]</scope>
    <source>
        <strain evidence="10 11">FSL L7-1560</strain>
    </source>
</reference>
<keyword evidence="3" id="KW-0479">Metal-binding</keyword>
<sequence length="295" mass="33534">MKIKGILMGLCLSASIVALSGADEASACGDESVKDQIAPHAIQNKLPSKLGWSAEHPSKDEINTHLWLFNQAEKILAKDVTGAQLDLVRELKNYNKEIAQGIFDADHKNPYYDKNTFLSHFYNPKTHKTYIPGFPNAKDTGTKYFNISVEEYQDGNFEKAFYNLGLAIHYYTDVSQPMHANNFTALSHPVGYHCAYENYVDTFKQIFQASAESEAKWFCTDDISEWYHENAKRAQADYPKIVNAIIKKSYIQGLSDSQKDRTWKKAVRAATGKRLRDSQETLAGFLEFWYAKTNE</sequence>
<dbReference type="EMBL" id="JAARRG010000006">
    <property type="protein sequence ID" value="MBC1486585.1"/>
    <property type="molecule type" value="Genomic_DNA"/>
</dbReference>
<dbReference type="EC" id="3.1.4.3" evidence="1"/>
<dbReference type="SUPFAM" id="SSF48537">
    <property type="entry name" value="Phospholipase C/P1 nuclease"/>
    <property type="match status" value="1"/>
</dbReference>
<dbReference type="CDD" id="cd11009">
    <property type="entry name" value="Zn_dep_PLPC"/>
    <property type="match status" value="1"/>
</dbReference>
<name>A0A7X0X2Y7_LISSE</name>
<dbReference type="GO" id="GO:0008270">
    <property type="term" value="F:zinc ion binding"/>
    <property type="evidence" value="ECO:0007669"/>
    <property type="project" value="InterPro"/>
</dbReference>
<dbReference type="Proteomes" id="UP000523362">
    <property type="component" value="Unassembled WGS sequence"/>
</dbReference>
<keyword evidence="4 8" id="KW-0732">Signal</keyword>
<dbReference type="InterPro" id="IPR001531">
    <property type="entry name" value="Zn_PLipaseC"/>
</dbReference>
<keyword evidence="6" id="KW-0862">Zinc</keyword>
<evidence type="ECO:0000313" key="10">
    <source>
        <dbReference type="EMBL" id="MBC1486585.1"/>
    </source>
</evidence>
<evidence type="ECO:0000256" key="4">
    <source>
        <dbReference type="ARBA" id="ARBA00022729"/>
    </source>
</evidence>
<dbReference type="SMART" id="SM00770">
    <property type="entry name" value="Zn_dep_PLPC"/>
    <property type="match status" value="1"/>
</dbReference>
<evidence type="ECO:0000313" key="11">
    <source>
        <dbReference type="Proteomes" id="UP000523362"/>
    </source>
</evidence>
<dbReference type="RefSeq" id="WP_185383860.1">
    <property type="nucleotide sequence ID" value="NZ_CP124262.1"/>
</dbReference>
<dbReference type="GO" id="GO:0034480">
    <property type="term" value="F:phosphatidylcholine phospholipase C activity"/>
    <property type="evidence" value="ECO:0007669"/>
    <property type="project" value="UniProtKB-EC"/>
</dbReference>
<evidence type="ECO:0000256" key="6">
    <source>
        <dbReference type="ARBA" id="ARBA00022833"/>
    </source>
</evidence>
<dbReference type="PRINTS" id="PR00479">
    <property type="entry name" value="PRPHPHLPASEC"/>
</dbReference>
<dbReference type="InterPro" id="IPR029002">
    <property type="entry name" value="PLPC/GPLD1"/>
</dbReference>
<proteinExistence type="predicted"/>
<evidence type="ECO:0000256" key="7">
    <source>
        <dbReference type="ARBA" id="ARBA00031285"/>
    </source>
</evidence>
<feature type="domain" description="Zn-dependent PLC" evidence="9">
    <location>
        <begin position="49"/>
        <end position="295"/>
    </location>
</feature>
<protein>
    <recommendedName>
        <fullName evidence="2">Phospholipase C</fullName>
        <ecNumber evidence="1">3.1.4.3</ecNumber>
    </recommendedName>
    <alternativeName>
        <fullName evidence="7">Phosphatidylcholine cholinephosphohydrolase</fullName>
    </alternativeName>
</protein>
<evidence type="ECO:0000256" key="8">
    <source>
        <dbReference type="SAM" id="SignalP"/>
    </source>
</evidence>
<feature type="signal peptide" evidence="8">
    <location>
        <begin position="1"/>
        <end position="27"/>
    </location>
</feature>